<gene>
    <name evidence="7" type="primary">MFI2_6</name>
    <name evidence="7" type="ORF">OS493_010018</name>
</gene>
<evidence type="ECO:0000256" key="5">
    <source>
        <dbReference type="SAM" id="SignalP"/>
    </source>
</evidence>
<dbReference type="PROSITE" id="PS00205">
    <property type="entry name" value="TRANSFERRIN_LIKE_1"/>
    <property type="match status" value="1"/>
</dbReference>
<dbReference type="Proteomes" id="UP001163046">
    <property type="component" value="Unassembled WGS sequence"/>
</dbReference>
<evidence type="ECO:0000256" key="2">
    <source>
        <dbReference type="ARBA" id="ARBA00022525"/>
    </source>
</evidence>
<feature type="domain" description="Transferrin-like" evidence="6">
    <location>
        <begin position="24"/>
        <end position="362"/>
    </location>
</feature>
<name>A0A9W9YEA6_9CNID</name>
<dbReference type="GO" id="GO:0005615">
    <property type="term" value="C:extracellular space"/>
    <property type="evidence" value="ECO:0007669"/>
    <property type="project" value="TreeGrafter"/>
</dbReference>
<dbReference type="EMBL" id="MU827781">
    <property type="protein sequence ID" value="KAJ7337164.1"/>
    <property type="molecule type" value="Genomic_DNA"/>
</dbReference>
<comment type="caution">
    <text evidence="7">The sequence shown here is derived from an EMBL/GenBank/DDBJ whole genome shotgun (WGS) entry which is preliminary data.</text>
</comment>
<dbReference type="Gene3D" id="3.40.190.10">
    <property type="entry name" value="Periplasmic binding protein-like II"/>
    <property type="match status" value="2"/>
</dbReference>
<feature type="transmembrane region" description="Helical" evidence="4">
    <location>
        <begin position="385"/>
        <end position="403"/>
    </location>
</feature>
<keyword evidence="4" id="KW-1133">Transmembrane helix</keyword>
<dbReference type="Pfam" id="PF00405">
    <property type="entry name" value="Transferrin"/>
    <property type="match status" value="1"/>
</dbReference>
<evidence type="ECO:0000256" key="4">
    <source>
        <dbReference type="SAM" id="Phobius"/>
    </source>
</evidence>
<accession>A0A9W9YEA6</accession>
<dbReference type="PANTHER" id="PTHR11485:SF29">
    <property type="entry name" value="TRANSFERRIN 2"/>
    <property type="match status" value="1"/>
</dbReference>
<comment type="subcellular location">
    <subcellularLocation>
        <location evidence="1">Secreted</location>
    </subcellularLocation>
</comment>
<keyword evidence="4" id="KW-0472">Membrane</keyword>
<keyword evidence="3" id="KW-0677">Repeat</keyword>
<keyword evidence="4" id="KW-0812">Transmembrane</keyword>
<dbReference type="SMART" id="SM00094">
    <property type="entry name" value="TR_FER"/>
    <property type="match status" value="1"/>
</dbReference>
<evidence type="ECO:0000256" key="3">
    <source>
        <dbReference type="ARBA" id="ARBA00022737"/>
    </source>
</evidence>
<evidence type="ECO:0000313" key="7">
    <source>
        <dbReference type="EMBL" id="KAJ7337164.1"/>
    </source>
</evidence>
<evidence type="ECO:0000259" key="6">
    <source>
        <dbReference type="PROSITE" id="PS51408"/>
    </source>
</evidence>
<dbReference type="GO" id="GO:0055037">
    <property type="term" value="C:recycling endosome"/>
    <property type="evidence" value="ECO:0007669"/>
    <property type="project" value="TreeGrafter"/>
</dbReference>
<reference evidence="7" key="1">
    <citation type="submission" date="2023-01" db="EMBL/GenBank/DDBJ databases">
        <title>Genome assembly of the deep-sea coral Lophelia pertusa.</title>
        <authorList>
            <person name="Herrera S."/>
            <person name="Cordes E."/>
        </authorList>
    </citation>
    <scope>NUCLEOTIDE SEQUENCE</scope>
    <source>
        <strain evidence="7">USNM1676648</strain>
        <tissue evidence="7">Polyp</tissue>
    </source>
</reference>
<dbReference type="InterPro" id="IPR001156">
    <property type="entry name" value="Transferrin-like_dom"/>
</dbReference>
<dbReference type="GO" id="GO:0005886">
    <property type="term" value="C:plasma membrane"/>
    <property type="evidence" value="ECO:0007669"/>
    <property type="project" value="TreeGrafter"/>
</dbReference>
<feature type="signal peptide" evidence="5">
    <location>
        <begin position="1"/>
        <end position="19"/>
    </location>
</feature>
<dbReference type="PRINTS" id="PR00422">
    <property type="entry name" value="TRANSFERRIN"/>
</dbReference>
<evidence type="ECO:0000256" key="1">
    <source>
        <dbReference type="ARBA" id="ARBA00004613"/>
    </source>
</evidence>
<dbReference type="AlphaFoldDB" id="A0A9W9YEA6"/>
<evidence type="ECO:0000313" key="8">
    <source>
        <dbReference type="Proteomes" id="UP001163046"/>
    </source>
</evidence>
<keyword evidence="5" id="KW-0732">Signal</keyword>
<dbReference type="FunFam" id="3.40.190.10:FF:000095">
    <property type="entry name" value="Lactotransferrin"/>
    <property type="match status" value="1"/>
</dbReference>
<sequence length="404" mass="43227">MAKILFAFVVLMTIQYAFSGSISFKWCALSSETSKCAAFVTYVNKTAQTISLNVNASCVAGSNADDCMAKIKNGQADLVTLDGGNVYKAGKMHDLVPIVSEKYGEYGLKYYAVAVVRKNNTGFDITTLKGKKSCHTGARRTAGWNVPIGFLLRTEIIPAMACGDPDNDFISVSKYFNKSCAPGAPAKYNNLCALCAGTGVDKCSTDQKKNKYVSYTGAFMCMADGKGDVAFVKHTTTKEVVDKGGYGTVADYQYLCMEGGRKEIGSHETCNLGSNPAHAVVTRKGNVNIPNIIKILVAMSDRYGDTQKNSSKFQLFNSSSYNGSNLIFKDSATELDVIALANQNYAAYLGEGNVKDREALASCDFRSTTALPTTTPRPGTAVSTVTSPATALALLIALFSILLL</sequence>
<dbReference type="PROSITE" id="PS51408">
    <property type="entry name" value="TRANSFERRIN_LIKE_4"/>
    <property type="match status" value="1"/>
</dbReference>
<protein>
    <submittedName>
        <fullName evidence="7">Positive regulation of extracellular matrix disassembly</fullName>
    </submittedName>
</protein>
<proteinExistence type="predicted"/>
<dbReference type="SUPFAM" id="SSF53850">
    <property type="entry name" value="Periplasmic binding protein-like II"/>
    <property type="match status" value="1"/>
</dbReference>
<dbReference type="OrthoDB" id="9981115at2759"/>
<dbReference type="PANTHER" id="PTHR11485">
    <property type="entry name" value="TRANSFERRIN"/>
    <property type="match status" value="1"/>
</dbReference>
<dbReference type="GO" id="GO:0006826">
    <property type="term" value="P:iron ion transport"/>
    <property type="evidence" value="ECO:0007669"/>
    <property type="project" value="TreeGrafter"/>
</dbReference>
<organism evidence="7 8">
    <name type="scientific">Desmophyllum pertusum</name>
    <dbReference type="NCBI Taxonomy" id="174260"/>
    <lineage>
        <taxon>Eukaryota</taxon>
        <taxon>Metazoa</taxon>
        <taxon>Cnidaria</taxon>
        <taxon>Anthozoa</taxon>
        <taxon>Hexacorallia</taxon>
        <taxon>Scleractinia</taxon>
        <taxon>Caryophylliina</taxon>
        <taxon>Caryophylliidae</taxon>
        <taxon>Desmophyllum</taxon>
    </lineage>
</organism>
<dbReference type="InterPro" id="IPR018195">
    <property type="entry name" value="Transferrin_Fe_BS"/>
</dbReference>
<dbReference type="GO" id="GO:0005769">
    <property type="term" value="C:early endosome"/>
    <property type="evidence" value="ECO:0007669"/>
    <property type="project" value="TreeGrafter"/>
</dbReference>
<keyword evidence="2" id="KW-0964">Secreted</keyword>
<keyword evidence="8" id="KW-1185">Reference proteome</keyword>
<feature type="chain" id="PRO_5040746021" evidence="5">
    <location>
        <begin position="20"/>
        <end position="404"/>
    </location>
</feature>